<dbReference type="Gene3D" id="3.40.50.2000">
    <property type="entry name" value="Glycogen Phosphorylase B"/>
    <property type="match status" value="2"/>
</dbReference>
<evidence type="ECO:0000259" key="3">
    <source>
        <dbReference type="Pfam" id="PF13439"/>
    </source>
</evidence>
<keyword evidence="5" id="KW-1185">Reference proteome</keyword>
<dbReference type="RefSeq" id="WP_369665241.1">
    <property type="nucleotide sequence ID" value="NZ_JBDKXB010000001.1"/>
</dbReference>
<reference evidence="4 5" key="1">
    <citation type="submission" date="2024-05" db="EMBL/GenBank/DDBJ databases">
        <title>Genome Sequence and Characterization of the New Strain Purple Sulfur Bacterium of Genus Thioalkalicoccus.</title>
        <authorList>
            <person name="Bryantseva I.A."/>
            <person name="Kyndt J.A."/>
            <person name="Imhoff J.F."/>
        </authorList>
    </citation>
    <scope>NUCLEOTIDE SEQUENCE [LARGE SCALE GENOMIC DNA]</scope>
    <source>
        <strain evidence="4 5">Um2</strain>
    </source>
</reference>
<dbReference type="EMBL" id="JBDKXB010000001">
    <property type="protein sequence ID" value="MEY6430857.1"/>
    <property type="molecule type" value="Genomic_DNA"/>
</dbReference>
<sequence>MTTPERLAIYCGPMDGNSTARIAVRLANGFVAAGTPTDLLTTGIAHLAAESLDPAVTRVELGRQRVGLPLVRLVLYLRRHRPTAILTHRIRENGLTQRAVRLSGLPIPVFATVHGPLSFKLAHLEAARRRKRTAQVERWYRRNRALIAISEETAADLRTLLGTSVPIETIPNPIVTSDLEERAAGPVGHPWFADPSGPVLVFAGRFVREKDLTTLLRAVALVRAKQDCRLLMIGEGPLRADLEAERARLGLADQVAMPGFMTNPYPYLRAADLVVLSSVWDALPTVLIEAMALGTPVVSTDCGAGPREILDHGRLGPLVAPGDAHALAAAIAATLAAPPDPRRLREGAARYDAARNAERYRRLLLSLDPA</sequence>
<dbReference type="GO" id="GO:0016757">
    <property type="term" value="F:glycosyltransferase activity"/>
    <property type="evidence" value="ECO:0007669"/>
    <property type="project" value="UniProtKB-KW"/>
</dbReference>
<keyword evidence="1 4" id="KW-0328">Glycosyltransferase</keyword>
<dbReference type="Pfam" id="PF13692">
    <property type="entry name" value="Glyco_trans_1_4"/>
    <property type="match status" value="1"/>
</dbReference>
<dbReference type="CDD" id="cd03811">
    <property type="entry name" value="GT4_GT28_WabH-like"/>
    <property type="match status" value="1"/>
</dbReference>
<evidence type="ECO:0000256" key="1">
    <source>
        <dbReference type="ARBA" id="ARBA00022676"/>
    </source>
</evidence>
<evidence type="ECO:0000313" key="5">
    <source>
        <dbReference type="Proteomes" id="UP001564408"/>
    </source>
</evidence>
<dbReference type="EC" id="2.4.-.-" evidence="4"/>
<keyword evidence="2 4" id="KW-0808">Transferase</keyword>
<dbReference type="Pfam" id="PF13439">
    <property type="entry name" value="Glyco_transf_4"/>
    <property type="match status" value="1"/>
</dbReference>
<comment type="caution">
    <text evidence="4">The sequence shown here is derived from an EMBL/GenBank/DDBJ whole genome shotgun (WGS) entry which is preliminary data.</text>
</comment>
<dbReference type="InterPro" id="IPR028098">
    <property type="entry name" value="Glyco_trans_4-like_N"/>
</dbReference>
<dbReference type="Proteomes" id="UP001564408">
    <property type="component" value="Unassembled WGS sequence"/>
</dbReference>
<dbReference type="PANTHER" id="PTHR12526:SF510">
    <property type="entry name" value="D-INOSITOL 3-PHOSPHATE GLYCOSYLTRANSFERASE"/>
    <property type="match status" value="1"/>
</dbReference>
<evidence type="ECO:0000256" key="2">
    <source>
        <dbReference type="ARBA" id="ARBA00022679"/>
    </source>
</evidence>
<name>A0ABV4BBZ5_9GAMM</name>
<protein>
    <submittedName>
        <fullName evidence="4">Glycosyltransferase</fullName>
        <ecNumber evidence="4">2.4.-.-</ecNumber>
    </submittedName>
</protein>
<dbReference type="PANTHER" id="PTHR12526">
    <property type="entry name" value="GLYCOSYLTRANSFERASE"/>
    <property type="match status" value="1"/>
</dbReference>
<dbReference type="SUPFAM" id="SSF53756">
    <property type="entry name" value="UDP-Glycosyltransferase/glycogen phosphorylase"/>
    <property type="match status" value="1"/>
</dbReference>
<organism evidence="4 5">
    <name type="scientific">Thioalkalicoccus limnaeus</name>
    <dbReference type="NCBI Taxonomy" id="120681"/>
    <lineage>
        <taxon>Bacteria</taxon>
        <taxon>Pseudomonadati</taxon>
        <taxon>Pseudomonadota</taxon>
        <taxon>Gammaproteobacteria</taxon>
        <taxon>Chromatiales</taxon>
        <taxon>Chromatiaceae</taxon>
        <taxon>Thioalkalicoccus</taxon>
    </lineage>
</organism>
<proteinExistence type="predicted"/>
<feature type="domain" description="Glycosyltransferase subfamily 4-like N-terminal" evidence="3">
    <location>
        <begin position="20"/>
        <end position="176"/>
    </location>
</feature>
<gene>
    <name evidence="4" type="ORF">ABC977_00360</name>
</gene>
<evidence type="ECO:0000313" key="4">
    <source>
        <dbReference type="EMBL" id="MEY6430857.1"/>
    </source>
</evidence>
<accession>A0ABV4BBZ5</accession>